<evidence type="ECO:0000313" key="2">
    <source>
        <dbReference type="EMBL" id="KAG8178210.1"/>
    </source>
</evidence>
<feature type="signal peptide" evidence="1">
    <location>
        <begin position="1"/>
        <end position="20"/>
    </location>
</feature>
<comment type="caution">
    <text evidence="2">The sequence shown here is derived from an EMBL/GenBank/DDBJ whole genome shotgun (WGS) entry which is preliminary data.</text>
</comment>
<feature type="chain" id="PRO_5043832076" evidence="1">
    <location>
        <begin position="21"/>
        <end position="115"/>
    </location>
</feature>
<dbReference type="AlphaFoldDB" id="A0AAV6U2F4"/>
<sequence>MEGLVFRIFCLVALFCSSMAAKKKPDKEPSIKDSLEAILGNPDHPDFISVSWNNSDYKVTEANEQMMKKMMAMVIRQSSEIELSGPCMSALFKLMQAMRKQKLWATKRKYHIIYT</sequence>
<accession>A0AAV6U2F4</accession>
<gene>
    <name evidence="2" type="ORF">JTE90_026978</name>
</gene>
<evidence type="ECO:0000256" key="1">
    <source>
        <dbReference type="SAM" id="SignalP"/>
    </source>
</evidence>
<keyword evidence="3" id="KW-1185">Reference proteome</keyword>
<protein>
    <submittedName>
        <fullName evidence="2">Uncharacterized protein</fullName>
    </submittedName>
</protein>
<keyword evidence="1" id="KW-0732">Signal</keyword>
<name>A0AAV6U2F4_9ARAC</name>
<organism evidence="2 3">
    <name type="scientific">Oedothorax gibbosus</name>
    <dbReference type="NCBI Taxonomy" id="931172"/>
    <lineage>
        <taxon>Eukaryota</taxon>
        <taxon>Metazoa</taxon>
        <taxon>Ecdysozoa</taxon>
        <taxon>Arthropoda</taxon>
        <taxon>Chelicerata</taxon>
        <taxon>Arachnida</taxon>
        <taxon>Araneae</taxon>
        <taxon>Araneomorphae</taxon>
        <taxon>Entelegynae</taxon>
        <taxon>Araneoidea</taxon>
        <taxon>Linyphiidae</taxon>
        <taxon>Erigoninae</taxon>
        <taxon>Oedothorax</taxon>
    </lineage>
</organism>
<dbReference type="EMBL" id="JAFNEN010000711">
    <property type="protein sequence ID" value="KAG8178210.1"/>
    <property type="molecule type" value="Genomic_DNA"/>
</dbReference>
<evidence type="ECO:0000313" key="3">
    <source>
        <dbReference type="Proteomes" id="UP000827092"/>
    </source>
</evidence>
<reference evidence="2 3" key="1">
    <citation type="journal article" date="2022" name="Nat. Ecol. Evol.">
        <title>A masculinizing supergene underlies an exaggerated male reproductive morph in a spider.</title>
        <authorList>
            <person name="Hendrickx F."/>
            <person name="De Corte Z."/>
            <person name="Sonet G."/>
            <person name="Van Belleghem S.M."/>
            <person name="Kostlbacher S."/>
            <person name="Vangestel C."/>
        </authorList>
    </citation>
    <scope>NUCLEOTIDE SEQUENCE [LARGE SCALE GENOMIC DNA]</scope>
    <source>
        <strain evidence="2">W744_W776</strain>
    </source>
</reference>
<dbReference type="Proteomes" id="UP000827092">
    <property type="component" value="Unassembled WGS sequence"/>
</dbReference>
<proteinExistence type="predicted"/>